<evidence type="ECO:0000313" key="1">
    <source>
        <dbReference type="EMBL" id="QBR83190.1"/>
    </source>
</evidence>
<accession>A0AAX1EDS1</accession>
<protein>
    <submittedName>
        <fullName evidence="1">Uncharacterized protein</fullName>
    </submittedName>
</protein>
<proteinExistence type="predicted"/>
<name>A0AAX1EDS1_9GAMM</name>
<evidence type="ECO:0000313" key="2">
    <source>
        <dbReference type="Proteomes" id="UP000295517"/>
    </source>
</evidence>
<dbReference type="AlphaFoldDB" id="A0AAX1EDS1"/>
<reference evidence="1 2" key="1">
    <citation type="submission" date="2019-03" db="EMBL/GenBank/DDBJ databases">
        <title>Diverse conjugative elements silence natural transformation in Legionella species.</title>
        <authorList>
            <person name="Durieux I."/>
            <person name="Ginevra C."/>
            <person name="Attaiech L."/>
            <person name="Picq K."/>
            <person name="Juan P.A."/>
            <person name="Jarraud S."/>
            <person name="Charpentier X."/>
        </authorList>
    </citation>
    <scope>NUCLEOTIDE SEQUENCE [LARGE SCALE GENOMIC DNA]</scope>
    <source>
        <strain evidence="1 2">HL-0427-4011</strain>
    </source>
</reference>
<gene>
    <name evidence="1" type="ORF">E3983_01755</name>
</gene>
<dbReference type="Proteomes" id="UP000295517">
    <property type="component" value="Chromosome"/>
</dbReference>
<sequence length="140" mass="16173">MCQDKKYVFYCINGSKSLISNPCHLDEAKQNIKIWAQLNNIAEEKFKLVRLHIPIEEYTTIRPDGTFCLAKDTIMILEKNETYRPKLESLQKKAANVLANNPIFFISNRATGAAKDSLEKALQKKETEDILEKLKNQRTR</sequence>
<dbReference type="EMBL" id="CP038254">
    <property type="protein sequence ID" value="QBR83190.1"/>
    <property type="molecule type" value="Genomic_DNA"/>
</dbReference>
<organism evidence="1 2">
    <name type="scientific">Legionella israelensis</name>
    <dbReference type="NCBI Taxonomy" id="454"/>
    <lineage>
        <taxon>Bacteria</taxon>
        <taxon>Pseudomonadati</taxon>
        <taxon>Pseudomonadota</taxon>
        <taxon>Gammaproteobacteria</taxon>
        <taxon>Legionellales</taxon>
        <taxon>Legionellaceae</taxon>
        <taxon>Legionella</taxon>
    </lineage>
</organism>
<dbReference type="RefSeq" id="WP_135059650.1">
    <property type="nucleotide sequence ID" value="NZ_CP038254.1"/>
</dbReference>